<evidence type="ECO:0000256" key="1">
    <source>
        <dbReference type="SAM" id="MobiDB-lite"/>
    </source>
</evidence>
<protein>
    <recommendedName>
        <fullName evidence="4">DUF885 domain-containing protein</fullName>
    </recommendedName>
</protein>
<feature type="compositionally biased region" description="Polar residues" evidence="1">
    <location>
        <begin position="1"/>
        <end position="15"/>
    </location>
</feature>
<dbReference type="PANTHER" id="PTHR33361:SF2">
    <property type="entry name" value="DUF885 DOMAIN-CONTAINING PROTEIN"/>
    <property type="match status" value="1"/>
</dbReference>
<evidence type="ECO:0000313" key="2">
    <source>
        <dbReference type="EMBL" id="GEC99686.1"/>
    </source>
</evidence>
<reference evidence="2 3" key="1">
    <citation type="submission" date="2019-06" db="EMBL/GenBank/DDBJ databases">
        <title>Whole genome shotgun sequence of Kocuria varians NBRC 15358.</title>
        <authorList>
            <person name="Hosoyama A."/>
            <person name="Uohara A."/>
            <person name="Ohji S."/>
            <person name="Ichikawa N."/>
        </authorList>
    </citation>
    <scope>NUCLEOTIDE SEQUENCE [LARGE SCALE GENOMIC DNA]</scope>
    <source>
        <strain evidence="2 3">NBRC 15358</strain>
    </source>
</reference>
<proteinExistence type="predicted"/>
<keyword evidence="3" id="KW-1185">Reference proteome</keyword>
<comment type="caution">
    <text evidence="2">The sequence shown here is derived from an EMBL/GenBank/DDBJ whole genome shotgun (WGS) entry which is preliminary data.</text>
</comment>
<dbReference type="PANTHER" id="PTHR33361">
    <property type="entry name" value="GLR0591 PROTEIN"/>
    <property type="match status" value="1"/>
</dbReference>
<dbReference type="EMBL" id="BJNW01000016">
    <property type="protein sequence ID" value="GEC99686.1"/>
    <property type="molecule type" value="Genomic_DNA"/>
</dbReference>
<evidence type="ECO:0000313" key="3">
    <source>
        <dbReference type="Proteomes" id="UP000315730"/>
    </source>
</evidence>
<dbReference type="Proteomes" id="UP000315730">
    <property type="component" value="Unassembled WGS sequence"/>
</dbReference>
<organism evidence="2 3">
    <name type="scientific">Kocuria varians</name>
    <name type="common">Micrococcus varians</name>
    <dbReference type="NCBI Taxonomy" id="1272"/>
    <lineage>
        <taxon>Bacteria</taxon>
        <taxon>Bacillati</taxon>
        <taxon>Actinomycetota</taxon>
        <taxon>Actinomycetes</taxon>
        <taxon>Micrococcales</taxon>
        <taxon>Micrococcaceae</taxon>
        <taxon>Kocuria</taxon>
    </lineage>
</organism>
<feature type="region of interest" description="Disordered" evidence="1">
    <location>
        <begin position="1"/>
        <end position="21"/>
    </location>
</feature>
<dbReference type="STRING" id="1272.GCA_900014985_02231"/>
<gene>
    <name evidence="2" type="ORF">KVA01_18410</name>
</gene>
<name>A0A4Y4D509_KOCVA</name>
<accession>A0A4Y4D509</accession>
<dbReference type="InterPro" id="IPR010281">
    <property type="entry name" value="DUF885"/>
</dbReference>
<dbReference type="AlphaFoldDB" id="A0A4Y4D509"/>
<sequence length="581" mass="64683">MTRVTPVSTPHANQQPLPPLGSVQRTATAVDELAETYFQRCMDLDPSTATFNGIPGHESEYPDFGPAGREARAELARTTLAQLDRAEPEDDVDRVTLHALRNELELQMDRHRANLDVSEVNNIESPVQSIRQILDAMPRETEQDWRHLAARMANIPAALDQYREGLREAVSLDRRPAAPQIVEAAQQAEQYASKDGSFAALAADPAAPGSVREDLRRSADAARAAYREIAESLRGEFSEGARESSASGPEDYALHLASFLGARLDPREVYDWGVQQLLALDAEQRDLAEQIRPGASIQEAMAALNEDPARQLHSPEELREWMQGLSDAALDALAGSHFEITEQMRTLECCIAPTHDGIIYYTPPSGDFSRPGRMWWSVPEGVTQHNTWEETTTVYHEGVPGHHLQCATALANAGELNAWRRMGIWVSGHGEGWALYAERLMAELGFLDDPGDRMGMLDSQRLRTVRVIFDVGFHCGFEIPEALGEMLGGARAGQTWTPEDGWKFLRHNVAMAESTLRFEWLRYMGWPGQAPSYKVGQQMWLDAREQAMAREGESFDLERFHSRALRLGSVGLDTLTYALAL</sequence>
<dbReference type="Pfam" id="PF05960">
    <property type="entry name" value="DUF885"/>
    <property type="match status" value="1"/>
</dbReference>
<evidence type="ECO:0008006" key="4">
    <source>
        <dbReference type="Google" id="ProtNLM"/>
    </source>
</evidence>